<organism evidence="2 3">
    <name type="scientific">Haloterrigena alkaliphila</name>
    <dbReference type="NCBI Taxonomy" id="2816475"/>
    <lineage>
        <taxon>Archaea</taxon>
        <taxon>Methanobacteriati</taxon>
        <taxon>Methanobacteriota</taxon>
        <taxon>Stenosarchaea group</taxon>
        <taxon>Halobacteria</taxon>
        <taxon>Halobacteriales</taxon>
        <taxon>Natrialbaceae</taxon>
        <taxon>Haloterrigena</taxon>
    </lineage>
</organism>
<name>A0A8A2VG24_9EURY</name>
<evidence type="ECO:0000313" key="3">
    <source>
        <dbReference type="Proteomes" id="UP000663203"/>
    </source>
</evidence>
<dbReference type="RefSeq" id="WP_207289987.1">
    <property type="nucleotide sequence ID" value="NZ_CP071462.1"/>
</dbReference>
<dbReference type="InterPro" id="IPR019587">
    <property type="entry name" value="Polyketide_cyclase/dehydratase"/>
</dbReference>
<reference evidence="2 3" key="1">
    <citation type="submission" date="2021-03" db="EMBL/GenBank/DDBJ databases">
        <title>Haloterrigena longa sp. nov. and Haloterrigena limicola sp. nov., extremely halophilic archaea isolated from a salt lake.</title>
        <authorList>
            <person name="Henglin C."/>
        </authorList>
    </citation>
    <scope>NUCLEOTIDE SEQUENCE [LARGE SCALE GENOMIC DNA]</scope>
    <source>
        <strain evidence="2 3">KZCA68</strain>
    </source>
</reference>
<dbReference type="SUPFAM" id="SSF55961">
    <property type="entry name" value="Bet v1-like"/>
    <property type="match status" value="1"/>
</dbReference>
<dbReference type="EMBL" id="CP071462">
    <property type="protein sequence ID" value="QSX00267.1"/>
    <property type="molecule type" value="Genomic_DNA"/>
</dbReference>
<dbReference type="GeneID" id="63186578"/>
<accession>A0A8A2VG24</accession>
<dbReference type="CDD" id="cd07817">
    <property type="entry name" value="SRPBCC_8"/>
    <property type="match status" value="1"/>
</dbReference>
<sequence length="250" mass="26249">MGEQASAAAIDDSSDGVSTGLRSRVRIDGAQLKRAGTLALGGALVAFGLRRRSIGGTVVALAGGFLSYRTLSGSLSESGGAHPVERSVTIGKPADELTELVRDPENLERIVGEFAEVTETGDDRYEWRATGPLDRELSWEMESTADEPGERLRWETVDGVSSGLGGSGALFDAWSLSFDEAPGDRGTEVTLEVRFDPPGGSVGSAAVERLEVVPESLVGTALDRFKSLAETGEVPTTANRPSARGRGDLL</sequence>
<feature type="region of interest" description="Disordered" evidence="1">
    <location>
        <begin position="229"/>
        <end position="250"/>
    </location>
</feature>
<dbReference type="Pfam" id="PF10604">
    <property type="entry name" value="Polyketide_cyc2"/>
    <property type="match status" value="1"/>
</dbReference>
<keyword evidence="3" id="KW-1185">Reference proteome</keyword>
<dbReference type="Proteomes" id="UP000663203">
    <property type="component" value="Chromosome"/>
</dbReference>
<dbReference type="Gene3D" id="3.30.530.20">
    <property type="match status" value="1"/>
</dbReference>
<dbReference type="InterPro" id="IPR023393">
    <property type="entry name" value="START-like_dom_sf"/>
</dbReference>
<evidence type="ECO:0000313" key="2">
    <source>
        <dbReference type="EMBL" id="QSX00267.1"/>
    </source>
</evidence>
<gene>
    <name evidence="2" type="ORF">J0X25_04695</name>
</gene>
<protein>
    <submittedName>
        <fullName evidence="2">SRPBCC family protein</fullName>
    </submittedName>
</protein>
<dbReference type="KEGG" id="hakz:J0X25_04695"/>
<dbReference type="AlphaFoldDB" id="A0A8A2VG24"/>
<evidence type="ECO:0000256" key="1">
    <source>
        <dbReference type="SAM" id="MobiDB-lite"/>
    </source>
</evidence>
<proteinExistence type="predicted"/>